<organism evidence="1 2">
    <name type="scientific">Schistosoma mattheei</name>
    <dbReference type="NCBI Taxonomy" id="31246"/>
    <lineage>
        <taxon>Eukaryota</taxon>
        <taxon>Metazoa</taxon>
        <taxon>Spiralia</taxon>
        <taxon>Lophotrochozoa</taxon>
        <taxon>Platyhelminthes</taxon>
        <taxon>Trematoda</taxon>
        <taxon>Digenea</taxon>
        <taxon>Strigeidida</taxon>
        <taxon>Schistosomatoidea</taxon>
        <taxon>Schistosomatidae</taxon>
        <taxon>Schistosoma</taxon>
    </lineage>
</organism>
<name>A0A183PZ87_9TREM</name>
<gene>
    <name evidence="1" type="ORF">SMTD_LOCUS19673</name>
</gene>
<accession>A0A183PZ87</accession>
<proteinExistence type="predicted"/>
<keyword evidence="2" id="KW-1185">Reference proteome</keyword>
<evidence type="ECO:0000313" key="2">
    <source>
        <dbReference type="Proteomes" id="UP000269396"/>
    </source>
</evidence>
<dbReference type="EMBL" id="UZAL01042777">
    <property type="protein sequence ID" value="VDP80459.1"/>
    <property type="molecule type" value="Genomic_DNA"/>
</dbReference>
<dbReference type="AlphaFoldDB" id="A0A183PZ87"/>
<sequence length="123" mass="14050">MEPIITEEPLSEQFEAIEQCNTYTTDMNSIQTLDNNIINNNNSVNVPYNLRRKQQQTTISVQPPPSSLSTNLKSDYQLTTKVNTNDIVVNNDNSNSLENSYDDFMDIVFNEVSRIRFPLSLSL</sequence>
<dbReference type="Proteomes" id="UP000269396">
    <property type="component" value="Unassembled WGS sequence"/>
</dbReference>
<protein>
    <submittedName>
        <fullName evidence="1">Uncharacterized protein</fullName>
    </submittedName>
</protein>
<reference evidence="1 2" key="1">
    <citation type="submission" date="2018-11" db="EMBL/GenBank/DDBJ databases">
        <authorList>
            <consortium name="Pathogen Informatics"/>
        </authorList>
    </citation>
    <scope>NUCLEOTIDE SEQUENCE [LARGE SCALE GENOMIC DNA]</scope>
    <source>
        <strain>Denwood</strain>
        <strain evidence="2">Zambia</strain>
    </source>
</reference>
<evidence type="ECO:0000313" key="1">
    <source>
        <dbReference type="EMBL" id="VDP80459.1"/>
    </source>
</evidence>